<protein>
    <recommendedName>
        <fullName evidence="4">RRM domain-containing protein</fullName>
    </recommendedName>
</protein>
<dbReference type="InterPro" id="IPR000504">
    <property type="entry name" value="RRM_dom"/>
</dbReference>
<evidence type="ECO:0000259" key="4">
    <source>
        <dbReference type="PROSITE" id="PS50102"/>
    </source>
</evidence>
<keyword evidence="1 2" id="KW-0694">RNA-binding</keyword>
<keyword evidence="3" id="KW-0472">Membrane</keyword>
<dbReference type="InterPro" id="IPR035979">
    <property type="entry name" value="RBD_domain_sf"/>
</dbReference>
<dbReference type="PANTHER" id="PTHR21245">
    <property type="entry name" value="HETEROGENEOUS NUCLEAR RIBONUCLEOPROTEIN"/>
    <property type="match status" value="1"/>
</dbReference>
<organism evidence="5 6">
    <name type="scientific">Rotaria magnacalcarata</name>
    <dbReference type="NCBI Taxonomy" id="392030"/>
    <lineage>
        <taxon>Eukaryota</taxon>
        <taxon>Metazoa</taxon>
        <taxon>Spiralia</taxon>
        <taxon>Gnathifera</taxon>
        <taxon>Rotifera</taxon>
        <taxon>Eurotatoria</taxon>
        <taxon>Bdelloidea</taxon>
        <taxon>Philodinida</taxon>
        <taxon>Philodinidae</taxon>
        <taxon>Rotaria</taxon>
    </lineage>
</organism>
<reference evidence="5" key="1">
    <citation type="submission" date="2021-02" db="EMBL/GenBank/DDBJ databases">
        <authorList>
            <person name="Nowell W R."/>
        </authorList>
    </citation>
    <scope>NUCLEOTIDE SEQUENCE</scope>
</reference>
<name>A0A819FU03_9BILA</name>
<gene>
    <name evidence="5" type="ORF">OVN521_LOCUS7928</name>
</gene>
<dbReference type="Pfam" id="PF00076">
    <property type="entry name" value="RRM_1"/>
    <property type="match status" value="1"/>
</dbReference>
<evidence type="ECO:0000313" key="5">
    <source>
        <dbReference type="EMBL" id="CAF3871100.1"/>
    </source>
</evidence>
<dbReference type="SMART" id="SM00360">
    <property type="entry name" value="RRM"/>
    <property type="match status" value="1"/>
</dbReference>
<dbReference type="AlphaFoldDB" id="A0A819FU03"/>
<evidence type="ECO:0000313" key="6">
    <source>
        <dbReference type="Proteomes" id="UP000663866"/>
    </source>
</evidence>
<dbReference type="GO" id="GO:0003723">
    <property type="term" value="F:RNA binding"/>
    <property type="evidence" value="ECO:0007669"/>
    <property type="project" value="UniProtKB-UniRule"/>
</dbReference>
<feature type="transmembrane region" description="Helical" evidence="3">
    <location>
        <begin position="135"/>
        <end position="159"/>
    </location>
</feature>
<keyword evidence="3" id="KW-1133">Transmembrane helix</keyword>
<dbReference type="PROSITE" id="PS50102">
    <property type="entry name" value="RRM"/>
    <property type="match status" value="1"/>
</dbReference>
<comment type="caution">
    <text evidence="5">The sequence shown here is derived from an EMBL/GenBank/DDBJ whole genome shotgun (WGS) entry which is preliminary data.</text>
</comment>
<dbReference type="Gene3D" id="3.30.70.330">
    <property type="match status" value="1"/>
</dbReference>
<evidence type="ECO:0000256" key="2">
    <source>
        <dbReference type="PROSITE-ProRule" id="PRU00176"/>
    </source>
</evidence>
<sequence length="160" mass="18562">MAALIGSIKLLTIAQQTSIKPSVTLSHKSRHNMLLEHFGLFLLDLTHPVRILYARNFMTNRTKEQIKEIFESLKENSVERLKKLKDYGFVYFIERDDALHTMNLMNGREIDDSIVEVTSAKWVDKNQYFRFTRNLSLLIISANLSESLFCASIVFISIYV</sequence>
<proteinExistence type="predicted"/>
<keyword evidence="6" id="KW-1185">Reference proteome</keyword>
<evidence type="ECO:0000256" key="1">
    <source>
        <dbReference type="ARBA" id="ARBA00022884"/>
    </source>
</evidence>
<keyword evidence="3" id="KW-0812">Transmembrane</keyword>
<dbReference type="SUPFAM" id="SSF54928">
    <property type="entry name" value="RNA-binding domain, RBD"/>
    <property type="match status" value="1"/>
</dbReference>
<evidence type="ECO:0000256" key="3">
    <source>
        <dbReference type="SAM" id="Phobius"/>
    </source>
</evidence>
<dbReference type="InterPro" id="IPR012677">
    <property type="entry name" value="Nucleotide-bd_a/b_plait_sf"/>
</dbReference>
<accession>A0A819FU03</accession>
<dbReference type="Proteomes" id="UP000663866">
    <property type="component" value="Unassembled WGS sequence"/>
</dbReference>
<feature type="domain" description="RRM" evidence="4">
    <location>
        <begin position="50"/>
        <end position="122"/>
    </location>
</feature>
<dbReference type="EMBL" id="CAJOBG010000897">
    <property type="protein sequence ID" value="CAF3871100.1"/>
    <property type="molecule type" value="Genomic_DNA"/>
</dbReference>